<keyword evidence="6" id="KW-0653">Protein transport</keyword>
<dbReference type="PANTHER" id="PTHR10997:SF18">
    <property type="entry name" value="D-IMPORTIN 7_RANBP7"/>
    <property type="match status" value="1"/>
</dbReference>
<evidence type="ECO:0000256" key="5">
    <source>
        <dbReference type="ARBA" id="ARBA00022490"/>
    </source>
</evidence>
<dbReference type="GO" id="GO:0006606">
    <property type="term" value="P:protein import into nucleus"/>
    <property type="evidence" value="ECO:0007669"/>
    <property type="project" value="TreeGrafter"/>
</dbReference>
<dbReference type="Proteomes" id="UP000481153">
    <property type="component" value="Unassembled WGS sequence"/>
</dbReference>
<evidence type="ECO:0000256" key="3">
    <source>
        <dbReference type="ARBA" id="ARBA00010907"/>
    </source>
</evidence>
<dbReference type="GO" id="GO:0031267">
    <property type="term" value="F:small GTPase binding"/>
    <property type="evidence" value="ECO:0007669"/>
    <property type="project" value="InterPro"/>
</dbReference>
<evidence type="ECO:0000256" key="2">
    <source>
        <dbReference type="ARBA" id="ARBA00004496"/>
    </source>
</evidence>
<proteinExistence type="inferred from homology"/>
<gene>
    <name evidence="10" type="ORF">Ae201684_008511</name>
</gene>
<dbReference type="InterPro" id="IPR001494">
    <property type="entry name" value="Importin-beta_N"/>
</dbReference>
<evidence type="ECO:0000313" key="10">
    <source>
        <dbReference type="EMBL" id="KAF0734847.1"/>
    </source>
</evidence>
<dbReference type="InterPro" id="IPR016024">
    <property type="entry name" value="ARM-type_fold"/>
</dbReference>
<keyword evidence="7" id="KW-0539">Nucleus</keyword>
<dbReference type="InterPro" id="IPR000225">
    <property type="entry name" value="Armadillo"/>
</dbReference>
<dbReference type="EMBL" id="VJMJ01000103">
    <property type="protein sequence ID" value="KAF0734847.1"/>
    <property type="molecule type" value="Genomic_DNA"/>
</dbReference>
<evidence type="ECO:0000256" key="1">
    <source>
        <dbReference type="ARBA" id="ARBA00004259"/>
    </source>
</evidence>
<dbReference type="Pfam" id="PF03810">
    <property type="entry name" value="IBN_N"/>
    <property type="match status" value="1"/>
</dbReference>
<protein>
    <recommendedName>
        <fullName evidence="9">Importin N-terminal domain-containing protein</fullName>
    </recommendedName>
</protein>
<dbReference type="GO" id="GO:0005635">
    <property type="term" value="C:nuclear envelope"/>
    <property type="evidence" value="ECO:0007669"/>
    <property type="project" value="UniProtKB-SubCell"/>
</dbReference>
<evidence type="ECO:0000256" key="6">
    <source>
        <dbReference type="ARBA" id="ARBA00022927"/>
    </source>
</evidence>
<evidence type="ECO:0000256" key="8">
    <source>
        <dbReference type="PROSITE-ProRule" id="PRU00259"/>
    </source>
</evidence>
<dbReference type="PROSITE" id="PS50176">
    <property type="entry name" value="ARM_REPEAT"/>
    <property type="match status" value="1"/>
</dbReference>
<sequence>MDMPTLHSILLHTFSTDAEARKAAEEAIGSLHTVRGSIVLLVQLLSSDDVQREIRQAGAISLKNIVQKHWGPMEEHDEQHEVPVSAFPDPDKEEYRAFILEGLFASHDNSIQALLVECVSLIARQDFPEKWPHLVEQICTTIQSGQPYRIINALLALRKLVKIYEYKPSHQRETLNTIVAMTFPLLRTMLQQLVTNPSLEAGHMVHLTTKVFWSSMQCSLPPFFTLEEIGAWLELYKLLLTKPVVDTPAVEPHDIMDEDEIDDLAMRNPWWKAKKWTLQIICRFYNVYANPKHGTSTPELSAFFRNHVAPHLLVAVLETLSLRPQHQICPDRIVQLCLLYLQEAILSASAYKQLQPHLDFVLFKVIHPLLTLTRRDLELLASDPHEYIRRSSDVLGEYLNPVCAAEALLLDLCTKRGKDCVVQVLAFYQTLLLPAPETDAQWLDKEAALHALCALDSFLTISPAHQSQMESIVLAHVLPSFQNPRPFIRLRAVKMLSRNYMTKLVFADTTMVAIVSHLLQCLQDVDLVVRIEAAKSFRHIVLYAPSTIVLDTLRPQLPSVLDQFFKILDDVGVGDEVVLALEQLIDSFCDEMAPYAVQLVVRLTQRFRQCLDKEADDEDGAGDEASFTAASCLDTINTILMSIYNQPTLFEPLIETLVPTLHQLLVSDAYLDFIESALDIVKSIAFYSGGGSGNPGSAIHPKVWALFPTLFRGADVWGSEYMHPLVVVLYALIGRDANGFLAAVFQVKLPDGTLKRVRYIELVYNMVRKLLHRDVIEDSDDVWGACAILDCVLQNCDGVDVFVPPALQLVCFRLSRTPTTQTQEMTYLLSVILSALRYNARLTLSVLDKMKIVDPIVQSLVRSADMRSTYADQKIYVLGIMALLALPLQDLEAHVQAPIINALLVKVVQKIHEIIVRSHQAREASQQQHTGAAAPQSEKTLEALIHQGGYASDEDADTTLPEDYDPSLFDLQHKHGAYEDDDDKEYYSRIDSLDEIAVFLDTVHAIKETQPRTWQALGLGTNQEFHQTCEVFAGELRRRQEQAQRAEQQHSHDREE</sequence>
<evidence type="ECO:0000256" key="7">
    <source>
        <dbReference type="ARBA" id="ARBA00023242"/>
    </source>
</evidence>
<dbReference type="AlphaFoldDB" id="A0A6G0X4T1"/>
<keyword evidence="11" id="KW-1185">Reference proteome</keyword>
<dbReference type="Gene3D" id="1.25.10.10">
    <property type="entry name" value="Leucine-rich Repeat Variant"/>
    <property type="match status" value="1"/>
</dbReference>
<dbReference type="VEuPathDB" id="FungiDB:AeMF1_010388"/>
<dbReference type="SUPFAM" id="SSF48371">
    <property type="entry name" value="ARM repeat"/>
    <property type="match status" value="1"/>
</dbReference>
<organism evidence="10 11">
    <name type="scientific">Aphanomyces euteiches</name>
    <dbReference type="NCBI Taxonomy" id="100861"/>
    <lineage>
        <taxon>Eukaryota</taxon>
        <taxon>Sar</taxon>
        <taxon>Stramenopiles</taxon>
        <taxon>Oomycota</taxon>
        <taxon>Saprolegniomycetes</taxon>
        <taxon>Saprolegniales</taxon>
        <taxon>Verrucalvaceae</taxon>
        <taxon>Aphanomyces</taxon>
    </lineage>
</organism>
<comment type="caution">
    <text evidence="10">The sequence shown here is derived from an EMBL/GenBank/DDBJ whole genome shotgun (WGS) entry which is preliminary data.</text>
</comment>
<name>A0A6G0X4T1_9STRA</name>
<accession>A0A6G0X4T1</accession>
<dbReference type="GO" id="GO:0005829">
    <property type="term" value="C:cytosol"/>
    <property type="evidence" value="ECO:0007669"/>
    <property type="project" value="TreeGrafter"/>
</dbReference>
<keyword evidence="5" id="KW-0963">Cytoplasm</keyword>
<comment type="subcellular location">
    <subcellularLocation>
        <location evidence="2">Cytoplasm</location>
    </subcellularLocation>
    <subcellularLocation>
        <location evidence="1">Nucleus envelope</location>
    </subcellularLocation>
</comment>
<evidence type="ECO:0000256" key="4">
    <source>
        <dbReference type="ARBA" id="ARBA00022448"/>
    </source>
</evidence>
<dbReference type="PANTHER" id="PTHR10997">
    <property type="entry name" value="IMPORTIN-7, 8, 11"/>
    <property type="match status" value="1"/>
</dbReference>
<feature type="domain" description="Importin N-terminal" evidence="9">
    <location>
        <begin position="24"/>
        <end position="105"/>
    </location>
</feature>
<dbReference type="SMART" id="SM00913">
    <property type="entry name" value="IBN_N"/>
    <property type="match status" value="1"/>
</dbReference>
<keyword evidence="4" id="KW-0813">Transport</keyword>
<evidence type="ECO:0000313" key="11">
    <source>
        <dbReference type="Proteomes" id="UP000481153"/>
    </source>
</evidence>
<evidence type="ECO:0000259" key="9">
    <source>
        <dbReference type="PROSITE" id="PS50166"/>
    </source>
</evidence>
<reference evidence="10 11" key="1">
    <citation type="submission" date="2019-07" db="EMBL/GenBank/DDBJ databases">
        <title>Genomics analysis of Aphanomyces spp. identifies a new class of oomycete effector associated with host adaptation.</title>
        <authorList>
            <person name="Gaulin E."/>
        </authorList>
    </citation>
    <scope>NUCLEOTIDE SEQUENCE [LARGE SCALE GENOMIC DNA]</scope>
    <source>
        <strain evidence="10 11">ATCC 201684</strain>
    </source>
</reference>
<dbReference type="PROSITE" id="PS50166">
    <property type="entry name" value="IMPORTIN_B_NT"/>
    <property type="match status" value="1"/>
</dbReference>
<comment type="similarity">
    <text evidence="3">Belongs to the importin beta family. Importin beta-1 subfamily.</text>
</comment>
<feature type="repeat" description="ARM" evidence="8">
    <location>
        <begin position="36"/>
        <end position="65"/>
    </location>
</feature>
<dbReference type="InterPro" id="IPR011989">
    <property type="entry name" value="ARM-like"/>
</dbReference>